<dbReference type="EMBL" id="CP065956">
    <property type="protein sequence ID" value="QSR86266.1"/>
    <property type="molecule type" value="Genomic_DNA"/>
</dbReference>
<evidence type="ECO:0000256" key="4">
    <source>
        <dbReference type="ARBA" id="ARBA00035256"/>
    </source>
</evidence>
<dbReference type="InterPro" id="IPR018130">
    <property type="entry name" value="Ribosomal_uS2_CS"/>
</dbReference>
<dbReference type="SUPFAM" id="SSF52313">
    <property type="entry name" value="Ribosomal protein S2"/>
    <property type="match status" value="1"/>
</dbReference>
<sequence>MVELEDLIKSGTHFGHKKDRWNPKMAPFLLGLKGGIHLIDPKKTMDYLKGACDFLKKVSFEGGKVLFVGCKRQAQKIVEEVARRSGSFYVNYRWLGGTLTNLVTIRKSIARMKWIDQLEENGTMERLPKKEVSRLRRENIKLHRSLDGIKDMEKLPSAIVVIDVVREAIAVSEAQKLNIPIVALVDTNANPENIDYPIPANDDSIRSIRIILEEINAAIIEGKKEAGLSLPEENTPLLSEKEALTSS</sequence>
<gene>
    <name evidence="5 7" type="primary">rpsB</name>
    <name evidence="7" type="ORF">EM20IM_07105</name>
</gene>
<evidence type="ECO:0000313" key="8">
    <source>
        <dbReference type="Proteomes" id="UP000663088"/>
    </source>
</evidence>
<organism evidence="7 8">
    <name type="scientific">Candidatus Methylacidiphilum infernorum</name>
    <dbReference type="NCBI Taxonomy" id="511746"/>
    <lineage>
        <taxon>Bacteria</taxon>
        <taxon>Pseudomonadati</taxon>
        <taxon>Verrucomicrobiota</taxon>
        <taxon>Methylacidiphilae</taxon>
        <taxon>Methylacidiphilales</taxon>
        <taxon>Methylacidiphilaceae</taxon>
        <taxon>Methylacidiphilum (ex Ratnadevi et al. 2023)</taxon>
    </lineage>
</organism>
<dbReference type="Pfam" id="PF00318">
    <property type="entry name" value="Ribosomal_S2"/>
    <property type="match status" value="1"/>
</dbReference>
<evidence type="ECO:0000256" key="5">
    <source>
        <dbReference type="HAMAP-Rule" id="MF_00291"/>
    </source>
</evidence>
<evidence type="ECO:0000256" key="6">
    <source>
        <dbReference type="RuleBase" id="RU003631"/>
    </source>
</evidence>
<evidence type="ECO:0000256" key="2">
    <source>
        <dbReference type="ARBA" id="ARBA00022980"/>
    </source>
</evidence>
<dbReference type="PANTHER" id="PTHR12534:SF0">
    <property type="entry name" value="SMALL RIBOSOMAL SUBUNIT PROTEIN US2M"/>
    <property type="match status" value="1"/>
</dbReference>
<evidence type="ECO:0000256" key="3">
    <source>
        <dbReference type="ARBA" id="ARBA00023274"/>
    </source>
</evidence>
<protein>
    <recommendedName>
        <fullName evidence="4 5">Small ribosomal subunit protein uS2</fullName>
    </recommendedName>
</protein>
<dbReference type="PRINTS" id="PR00395">
    <property type="entry name" value="RIBOSOMALS2"/>
</dbReference>
<dbReference type="PANTHER" id="PTHR12534">
    <property type="entry name" value="30S RIBOSOMAL PROTEIN S2 PROKARYOTIC AND ORGANELLAR"/>
    <property type="match status" value="1"/>
</dbReference>
<reference evidence="7 8" key="1">
    <citation type="submission" date="2020-12" db="EMBL/GenBank/DDBJ databases">
        <authorList>
            <person name="Awala S.I."/>
            <person name="Gwak J.-H."/>
            <person name="Kim S.-J."/>
            <person name="Rhee S.-K."/>
        </authorList>
    </citation>
    <scope>NUCLEOTIDE SEQUENCE [LARGE SCALE GENOMIC DNA]</scope>
    <source>
        <strain evidence="7 8">IT5</strain>
    </source>
</reference>
<dbReference type="GO" id="GO:0005840">
    <property type="term" value="C:ribosome"/>
    <property type="evidence" value="ECO:0007669"/>
    <property type="project" value="UniProtKB-KW"/>
</dbReference>
<evidence type="ECO:0000313" key="7">
    <source>
        <dbReference type="EMBL" id="QSR86266.1"/>
    </source>
</evidence>
<evidence type="ECO:0000256" key="1">
    <source>
        <dbReference type="ARBA" id="ARBA00006242"/>
    </source>
</evidence>
<dbReference type="InterPro" id="IPR001865">
    <property type="entry name" value="Ribosomal_uS2"/>
</dbReference>
<keyword evidence="3 5" id="KW-0687">Ribonucleoprotein</keyword>
<keyword evidence="8" id="KW-1185">Reference proteome</keyword>
<comment type="similarity">
    <text evidence="1 5 6">Belongs to the universal ribosomal protein uS2 family.</text>
</comment>
<dbReference type="HAMAP" id="MF_00291_B">
    <property type="entry name" value="Ribosomal_uS2_B"/>
    <property type="match status" value="1"/>
</dbReference>
<dbReference type="PROSITE" id="PS00963">
    <property type="entry name" value="RIBOSOMAL_S2_2"/>
    <property type="match status" value="1"/>
</dbReference>
<accession>A0ABX7PUC4</accession>
<name>A0ABX7PUC4_9BACT</name>
<dbReference type="RefSeq" id="WP_206845067.1">
    <property type="nucleotide sequence ID" value="NZ_CP065956.1"/>
</dbReference>
<dbReference type="PROSITE" id="PS00962">
    <property type="entry name" value="RIBOSOMAL_S2_1"/>
    <property type="match status" value="1"/>
</dbReference>
<dbReference type="CDD" id="cd01425">
    <property type="entry name" value="RPS2"/>
    <property type="match status" value="1"/>
</dbReference>
<dbReference type="NCBIfam" id="TIGR01011">
    <property type="entry name" value="rpsB_bact"/>
    <property type="match status" value="1"/>
</dbReference>
<proteinExistence type="inferred from homology"/>
<keyword evidence="2 5" id="KW-0689">Ribosomal protein</keyword>
<dbReference type="InterPro" id="IPR005706">
    <property type="entry name" value="Ribosomal_uS2_bac/mit/plastid"/>
</dbReference>
<dbReference type="Gene3D" id="3.40.50.10490">
    <property type="entry name" value="Glucose-6-phosphate isomerase like protein, domain 1"/>
    <property type="match status" value="1"/>
</dbReference>
<dbReference type="InterPro" id="IPR023591">
    <property type="entry name" value="Ribosomal_uS2_flav_dom_sf"/>
</dbReference>
<dbReference type="Proteomes" id="UP000663088">
    <property type="component" value="Chromosome"/>
</dbReference>
<dbReference type="Gene3D" id="1.10.287.610">
    <property type="entry name" value="Helix hairpin bin"/>
    <property type="match status" value="1"/>
</dbReference>